<dbReference type="RefSeq" id="WP_126812043.1">
    <property type="nucleotide sequence ID" value="NZ_NGKC01000002.1"/>
</dbReference>
<dbReference type="Gene3D" id="3.40.50.360">
    <property type="match status" value="1"/>
</dbReference>
<evidence type="ECO:0000313" key="1">
    <source>
        <dbReference type="EMBL" id="RSU13769.1"/>
    </source>
</evidence>
<dbReference type="AlphaFoldDB" id="A0A430B0D9"/>
<protein>
    <recommendedName>
        <fullName evidence="3">NrdI protein</fullName>
    </recommendedName>
</protein>
<organism evidence="1 2">
    <name type="scientific">Vagococcus acidifermentans</name>
    <dbReference type="NCBI Taxonomy" id="564710"/>
    <lineage>
        <taxon>Bacteria</taxon>
        <taxon>Bacillati</taxon>
        <taxon>Bacillota</taxon>
        <taxon>Bacilli</taxon>
        <taxon>Lactobacillales</taxon>
        <taxon>Enterococcaceae</taxon>
        <taxon>Vagococcus</taxon>
    </lineage>
</organism>
<dbReference type="PANTHER" id="PTHR37297:SF1">
    <property type="entry name" value="PROTEIN NRDI"/>
    <property type="match status" value="1"/>
</dbReference>
<dbReference type="InterPro" id="IPR029039">
    <property type="entry name" value="Flavoprotein-like_sf"/>
</dbReference>
<dbReference type="GO" id="GO:0010181">
    <property type="term" value="F:FMN binding"/>
    <property type="evidence" value="ECO:0007669"/>
    <property type="project" value="InterPro"/>
</dbReference>
<proteinExistence type="predicted"/>
<dbReference type="Proteomes" id="UP000286773">
    <property type="component" value="Unassembled WGS sequence"/>
</dbReference>
<name>A0A430B0D9_9ENTE</name>
<keyword evidence="2" id="KW-1185">Reference proteome</keyword>
<dbReference type="Pfam" id="PF07972">
    <property type="entry name" value="Flavodoxin_NdrI"/>
    <property type="match status" value="1"/>
</dbReference>
<evidence type="ECO:0008006" key="3">
    <source>
        <dbReference type="Google" id="ProtNLM"/>
    </source>
</evidence>
<accession>A0A430B0D9</accession>
<comment type="caution">
    <text evidence="1">The sequence shown here is derived from an EMBL/GenBank/DDBJ whole genome shotgun (WGS) entry which is preliminary data.</text>
</comment>
<sequence length="116" mass="12829">MKIVYDSRTGLGKQFAQGLGYSCQSVDETLDTMCILVTRNVGLGKIPKTTKQFIKDYSHLIKGIVVNGNKRYGRFYCGAGKQIEAEYGLSVIRRIEGSGTPADALFVKEFIKKVAE</sequence>
<dbReference type="EMBL" id="NGKC01000002">
    <property type="protein sequence ID" value="RSU13769.1"/>
    <property type="molecule type" value="Genomic_DNA"/>
</dbReference>
<gene>
    <name evidence="1" type="ORF">CBF27_02395</name>
</gene>
<dbReference type="OrthoDB" id="350535at2"/>
<dbReference type="InterPro" id="IPR004465">
    <property type="entry name" value="RNR_NrdI"/>
</dbReference>
<reference evidence="1 2" key="1">
    <citation type="submission" date="2017-05" db="EMBL/GenBank/DDBJ databases">
        <title>Vagococcus spp. assemblies.</title>
        <authorList>
            <person name="Gulvik C.A."/>
        </authorList>
    </citation>
    <scope>NUCLEOTIDE SEQUENCE [LARGE SCALE GENOMIC DNA]</scope>
    <source>
        <strain evidence="1 2">LMG 24798</strain>
    </source>
</reference>
<dbReference type="PANTHER" id="PTHR37297">
    <property type="entry name" value="PROTEIN NRDI"/>
    <property type="match status" value="1"/>
</dbReference>
<dbReference type="SUPFAM" id="SSF52218">
    <property type="entry name" value="Flavoproteins"/>
    <property type="match status" value="1"/>
</dbReference>
<evidence type="ECO:0000313" key="2">
    <source>
        <dbReference type="Proteomes" id="UP000286773"/>
    </source>
</evidence>